<evidence type="ECO:0000256" key="7">
    <source>
        <dbReference type="ARBA" id="ARBA00022692"/>
    </source>
</evidence>
<keyword evidence="5" id="KW-0813">Transport</keyword>
<reference evidence="18" key="1">
    <citation type="submission" date="2021-11" db="EMBL/GenBank/DDBJ databases">
        <title>The mitochondrial genome of Agenocimbex maculatus.</title>
        <authorList>
            <person name="Niu G."/>
        </authorList>
    </citation>
    <scope>NUCLEOTIDE SEQUENCE</scope>
    <source>
        <strain evidence="18">CSCS-Hym-MC0048</strain>
    </source>
</reference>
<evidence type="ECO:0000256" key="16">
    <source>
        <dbReference type="SAM" id="Phobius"/>
    </source>
</evidence>
<evidence type="ECO:0000256" key="3">
    <source>
        <dbReference type="ARBA" id="ARBA00012944"/>
    </source>
</evidence>
<comment type="subcellular location">
    <subcellularLocation>
        <location evidence="1">Mitochondrion membrane</location>
        <topology evidence="1">Multi-pass membrane protein</topology>
    </subcellularLocation>
</comment>
<evidence type="ECO:0000256" key="14">
    <source>
        <dbReference type="ARBA" id="ARBA00031019"/>
    </source>
</evidence>
<evidence type="ECO:0000256" key="5">
    <source>
        <dbReference type="ARBA" id="ARBA00022448"/>
    </source>
</evidence>
<sequence length="167" mass="19699">MTKMLLLILLMNSFMFIVCKNPFSMGLMLLTQTVLISINSGISSFSFWYSYVLFMIMLGGMLVLFIYMTSLTSNSNFKFNKNLFILMMLTFLFMITFMAFLKMKFNLNLYNFFNPETESNYLIKLSLKKMFYFPNFKILLLVINYLLLTLFIVVKIININKGPLRKI</sequence>
<comment type="similarity">
    <text evidence="2">Belongs to the complex I subunit 6 family.</text>
</comment>
<proteinExistence type="inferred from homology"/>
<dbReference type="EC" id="7.1.1.2" evidence="3"/>
<evidence type="ECO:0000256" key="12">
    <source>
        <dbReference type="ARBA" id="ARBA00023128"/>
    </source>
</evidence>
<dbReference type="PANTHER" id="PTHR11435:SF1">
    <property type="entry name" value="NADH-UBIQUINONE OXIDOREDUCTASE CHAIN 6"/>
    <property type="match status" value="1"/>
</dbReference>
<keyword evidence="6" id="KW-0679">Respiratory chain</keyword>
<comment type="catalytic activity">
    <reaction evidence="15">
        <text>a ubiquinone + NADH + 5 H(+)(in) = a ubiquinol + NAD(+) + 4 H(+)(out)</text>
        <dbReference type="Rhea" id="RHEA:29091"/>
        <dbReference type="Rhea" id="RHEA-COMP:9565"/>
        <dbReference type="Rhea" id="RHEA-COMP:9566"/>
        <dbReference type="ChEBI" id="CHEBI:15378"/>
        <dbReference type="ChEBI" id="CHEBI:16389"/>
        <dbReference type="ChEBI" id="CHEBI:17976"/>
        <dbReference type="ChEBI" id="CHEBI:57540"/>
        <dbReference type="ChEBI" id="CHEBI:57945"/>
        <dbReference type="EC" id="7.1.1.2"/>
    </reaction>
</comment>
<feature type="transmembrane region" description="Helical" evidence="16">
    <location>
        <begin position="83"/>
        <end position="101"/>
    </location>
</feature>
<evidence type="ECO:0000256" key="17">
    <source>
        <dbReference type="SAM" id="SignalP"/>
    </source>
</evidence>
<dbReference type="GO" id="GO:0008137">
    <property type="term" value="F:NADH dehydrogenase (ubiquinone) activity"/>
    <property type="evidence" value="ECO:0007669"/>
    <property type="project" value="UniProtKB-EC"/>
</dbReference>
<dbReference type="PANTHER" id="PTHR11435">
    <property type="entry name" value="NADH UBIQUINONE OXIDOREDUCTASE SUBUNIT ND6"/>
    <property type="match status" value="1"/>
</dbReference>
<feature type="transmembrane region" description="Helical" evidence="16">
    <location>
        <begin position="48"/>
        <end position="71"/>
    </location>
</feature>
<feature type="signal peptide" evidence="17">
    <location>
        <begin position="1"/>
        <end position="19"/>
    </location>
</feature>
<dbReference type="AlphaFoldDB" id="A0A977XS79"/>
<keyword evidence="9" id="KW-0249">Electron transport</keyword>
<keyword evidence="12 18" id="KW-0496">Mitochondrion</keyword>
<evidence type="ECO:0000256" key="6">
    <source>
        <dbReference type="ARBA" id="ARBA00022660"/>
    </source>
</evidence>
<dbReference type="EMBL" id="OL549450">
    <property type="protein sequence ID" value="UXW64248.1"/>
    <property type="molecule type" value="Genomic_DNA"/>
</dbReference>
<protein>
    <recommendedName>
        <fullName evidence="4">NADH-ubiquinone oxidoreductase chain 6</fullName>
        <ecNumber evidence="3">7.1.1.2</ecNumber>
    </recommendedName>
    <alternativeName>
        <fullName evidence="14">NADH dehydrogenase subunit 6</fullName>
    </alternativeName>
</protein>
<name>A0A977XS79_9HYME</name>
<evidence type="ECO:0000256" key="4">
    <source>
        <dbReference type="ARBA" id="ARBA00021095"/>
    </source>
</evidence>
<geneLocation type="mitochondrion" evidence="18"/>
<evidence type="ECO:0000256" key="13">
    <source>
        <dbReference type="ARBA" id="ARBA00023136"/>
    </source>
</evidence>
<evidence type="ECO:0000256" key="8">
    <source>
        <dbReference type="ARBA" id="ARBA00022967"/>
    </source>
</evidence>
<keyword evidence="7 16" id="KW-0812">Transmembrane</keyword>
<evidence type="ECO:0000256" key="1">
    <source>
        <dbReference type="ARBA" id="ARBA00004225"/>
    </source>
</evidence>
<feature type="transmembrane region" description="Helical" evidence="16">
    <location>
        <begin position="138"/>
        <end position="157"/>
    </location>
</feature>
<evidence type="ECO:0000313" key="18">
    <source>
        <dbReference type="EMBL" id="UXW64248.1"/>
    </source>
</evidence>
<evidence type="ECO:0000256" key="11">
    <source>
        <dbReference type="ARBA" id="ARBA00023027"/>
    </source>
</evidence>
<evidence type="ECO:0000256" key="15">
    <source>
        <dbReference type="ARBA" id="ARBA00049551"/>
    </source>
</evidence>
<keyword evidence="10 16" id="KW-1133">Transmembrane helix</keyword>
<keyword evidence="13 16" id="KW-0472">Membrane</keyword>
<evidence type="ECO:0000256" key="9">
    <source>
        <dbReference type="ARBA" id="ARBA00022982"/>
    </source>
</evidence>
<feature type="chain" id="PRO_5042478910" description="NADH-ubiquinone oxidoreductase chain 6" evidence="17">
    <location>
        <begin position="20"/>
        <end position="167"/>
    </location>
</feature>
<keyword evidence="8" id="KW-1278">Translocase</keyword>
<evidence type="ECO:0000256" key="2">
    <source>
        <dbReference type="ARBA" id="ARBA00005698"/>
    </source>
</evidence>
<keyword evidence="11" id="KW-0520">NAD</keyword>
<keyword evidence="17" id="KW-0732">Signal</keyword>
<dbReference type="GO" id="GO:0031966">
    <property type="term" value="C:mitochondrial membrane"/>
    <property type="evidence" value="ECO:0007669"/>
    <property type="project" value="UniProtKB-SubCell"/>
</dbReference>
<accession>A0A977XS79</accession>
<evidence type="ECO:0000256" key="10">
    <source>
        <dbReference type="ARBA" id="ARBA00022989"/>
    </source>
</evidence>
<organism evidence="18">
    <name type="scientific">Agenocimbex maculatus</name>
    <dbReference type="NCBI Taxonomy" id="2507170"/>
    <lineage>
        <taxon>Eukaryota</taxon>
        <taxon>Metazoa</taxon>
        <taxon>Ecdysozoa</taxon>
        <taxon>Arthropoda</taxon>
        <taxon>Hexapoda</taxon>
        <taxon>Insecta</taxon>
        <taxon>Pterygota</taxon>
        <taxon>Neoptera</taxon>
        <taxon>Endopterygota</taxon>
        <taxon>Hymenoptera</taxon>
        <taxon>Tenthredinoidea</taxon>
        <taxon>Cimbicidae</taxon>
        <taxon>Agenocimbex</taxon>
    </lineage>
</organism>
<gene>
    <name evidence="18" type="primary">ND6</name>
</gene>
<dbReference type="InterPro" id="IPR050269">
    <property type="entry name" value="ComplexI_Subunit6"/>
</dbReference>